<dbReference type="KEGG" id="hch:HCH_02044"/>
<keyword evidence="6 13" id="KW-0812">Transmembrane</keyword>
<dbReference type="InterPro" id="IPR017871">
    <property type="entry name" value="ABC_transporter-like_CS"/>
</dbReference>
<dbReference type="eggNOG" id="COG1132">
    <property type="taxonomic scope" value="Bacteria"/>
</dbReference>
<dbReference type="PROSITE" id="PS00211">
    <property type="entry name" value="ABC_TRANSPORTER_1"/>
    <property type="match status" value="1"/>
</dbReference>
<feature type="transmembrane region" description="Helical" evidence="13">
    <location>
        <begin position="160"/>
        <end position="178"/>
    </location>
</feature>
<dbReference type="GO" id="GO:0015421">
    <property type="term" value="F:ABC-type oligopeptide transporter activity"/>
    <property type="evidence" value="ECO:0007669"/>
    <property type="project" value="TreeGrafter"/>
</dbReference>
<evidence type="ECO:0000256" key="2">
    <source>
        <dbReference type="ARBA" id="ARBA00006526"/>
    </source>
</evidence>
<dbReference type="InterPro" id="IPR003593">
    <property type="entry name" value="AAA+_ATPase"/>
</dbReference>
<dbReference type="AlphaFoldDB" id="Q2SKE8"/>
<feature type="transmembrane region" description="Helical" evidence="13">
    <location>
        <begin position="280"/>
        <end position="301"/>
    </location>
</feature>
<evidence type="ECO:0000256" key="4">
    <source>
        <dbReference type="ARBA" id="ARBA00022448"/>
    </source>
</evidence>
<evidence type="ECO:0000256" key="1">
    <source>
        <dbReference type="ARBA" id="ARBA00004651"/>
    </source>
</evidence>
<evidence type="ECO:0000259" key="15">
    <source>
        <dbReference type="PROSITE" id="PS50929"/>
    </source>
</evidence>
<evidence type="ECO:0000256" key="12">
    <source>
        <dbReference type="ARBA" id="ARBA00074518"/>
    </source>
</evidence>
<dbReference type="GO" id="GO:0005524">
    <property type="term" value="F:ATP binding"/>
    <property type="evidence" value="ECO:0007669"/>
    <property type="project" value="UniProtKB-KW"/>
</dbReference>
<dbReference type="GO" id="GO:0008559">
    <property type="term" value="F:ABC-type xenobiotic transporter activity"/>
    <property type="evidence" value="ECO:0007669"/>
    <property type="project" value="UniProtKB-EC"/>
</dbReference>
<keyword evidence="5" id="KW-1003">Cell membrane</keyword>
<name>Q2SKE8_HAHCH</name>
<sequence length="603" mass="66799">MKIFWELRGFFLRNWPPYLAAVVMLTLVALLLMLPPHLIGEFVDRIAQQTLDADYLMMTVGELLGLAVLIYIFRVLWRIFLFGASHKLAAETRQDLYRHWTTMSPQYFRKHTTGDLMAHATNDVEALQMTAGEGILATFDGLLTGVIVLAVMMITLSWDLTLVALLPWPIMAIFMYQFGRSLHTGFSDAQASFGALTELSQESISGIRTIKAYGQEDAMARQFANAAETATQAYMKVAATDAKYEPTIVLTIGASFLSAVTYGGWLIHQQTLTLGQLTSFTMYLGYLIWPMFAFGWMLNIAERGSAAYDRIKRLLAEAPQIPDTGELTSLPDTSLQVAIDEFQYPDQEPVAGDAEQSALSVQAALREIQFHLAAGKTLGITGPTGSGKTTLIKLILRQYALPSGSVAWGGESVERYQQAAFRAHVAYVPQEPFLFSTTVEENLSLGRPEASREEIEKAAGLAALHEDIELFQNGYDTVVGERGVTLSGGQKQRLALARALLIEAPVLILDDALSAVDTGTENRILQHLKGARRDTTTIIVSHRLSALRHADKILVLDQGQIREQGNHSELVAQAGWYSQIYELQQIEQDLDRVQPQDQVVKQE</sequence>
<dbReference type="OrthoDB" id="9806127at2"/>
<accession>Q2SKE8</accession>
<dbReference type="InterPro" id="IPR027417">
    <property type="entry name" value="P-loop_NTPase"/>
</dbReference>
<evidence type="ECO:0000313" key="17">
    <source>
        <dbReference type="Proteomes" id="UP000000238"/>
    </source>
</evidence>
<dbReference type="Proteomes" id="UP000000238">
    <property type="component" value="Chromosome"/>
</dbReference>
<evidence type="ECO:0000313" key="16">
    <source>
        <dbReference type="EMBL" id="ABC28876.1"/>
    </source>
</evidence>
<evidence type="ECO:0000256" key="13">
    <source>
        <dbReference type="SAM" id="Phobius"/>
    </source>
</evidence>
<comment type="similarity">
    <text evidence="2">Belongs to the ABC transporter superfamily. Drug exporter-2 (TC 3.A.1.117) family.</text>
</comment>
<protein>
    <recommendedName>
        <fullName evidence="12">Multidrug resistance-like ATP-binding protein MdlA</fullName>
        <ecNumber evidence="3">7.6.2.2</ecNumber>
    </recommendedName>
</protein>
<feature type="domain" description="ABC transporter" evidence="14">
    <location>
        <begin position="342"/>
        <end position="583"/>
    </location>
</feature>
<feature type="transmembrane region" description="Helical" evidence="13">
    <location>
        <begin position="135"/>
        <end position="154"/>
    </location>
</feature>
<dbReference type="GO" id="GO:0016887">
    <property type="term" value="F:ATP hydrolysis activity"/>
    <property type="evidence" value="ECO:0007669"/>
    <property type="project" value="InterPro"/>
</dbReference>
<proteinExistence type="inferred from homology"/>
<dbReference type="InterPro" id="IPR036640">
    <property type="entry name" value="ABC1_TM_sf"/>
</dbReference>
<keyword evidence="4" id="KW-0813">Transport</keyword>
<feature type="transmembrane region" description="Helical" evidence="13">
    <location>
        <begin position="248"/>
        <end position="268"/>
    </location>
</feature>
<dbReference type="FunFam" id="3.40.50.300:FF:000221">
    <property type="entry name" value="Multidrug ABC transporter ATP-binding protein"/>
    <property type="match status" value="1"/>
</dbReference>
<evidence type="ECO:0000256" key="7">
    <source>
        <dbReference type="ARBA" id="ARBA00022741"/>
    </source>
</evidence>
<evidence type="ECO:0000256" key="3">
    <source>
        <dbReference type="ARBA" id="ARBA00012191"/>
    </source>
</evidence>
<dbReference type="SMART" id="SM00382">
    <property type="entry name" value="AAA"/>
    <property type="match status" value="1"/>
</dbReference>
<evidence type="ECO:0000256" key="10">
    <source>
        <dbReference type="ARBA" id="ARBA00023136"/>
    </source>
</evidence>
<dbReference type="RefSeq" id="WP_011395947.1">
    <property type="nucleotide sequence ID" value="NC_007645.1"/>
</dbReference>
<keyword evidence="17" id="KW-1185">Reference proteome</keyword>
<evidence type="ECO:0000256" key="6">
    <source>
        <dbReference type="ARBA" id="ARBA00022692"/>
    </source>
</evidence>
<evidence type="ECO:0000259" key="14">
    <source>
        <dbReference type="PROSITE" id="PS50893"/>
    </source>
</evidence>
<keyword evidence="10 13" id="KW-0472">Membrane</keyword>
<dbReference type="Gene3D" id="1.20.1560.10">
    <property type="entry name" value="ABC transporter type 1, transmembrane domain"/>
    <property type="match status" value="1"/>
</dbReference>
<dbReference type="PANTHER" id="PTHR43394">
    <property type="entry name" value="ATP-DEPENDENT PERMEASE MDL1, MITOCHONDRIAL"/>
    <property type="match status" value="1"/>
</dbReference>
<dbReference type="Pfam" id="PF00664">
    <property type="entry name" value="ABC_membrane"/>
    <property type="match status" value="1"/>
</dbReference>
<dbReference type="FunFam" id="1.20.1560.10:FF:000011">
    <property type="entry name" value="Multidrug ABC transporter ATP-binding protein"/>
    <property type="match status" value="1"/>
</dbReference>
<dbReference type="GO" id="GO:0005886">
    <property type="term" value="C:plasma membrane"/>
    <property type="evidence" value="ECO:0007669"/>
    <property type="project" value="UniProtKB-SubCell"/>
</dbReference>
<evidence type="ECO:0000256" key="9">
    <source>
        <dbReference type="ARBA" id="ARBA00022989"/>
    </source>
</evidence>
<keyword evidence="9 13" id="KW-1133">Transmembrane helix</keyword>
<feature type="domain" description="ABC transmembrane type-1" evidence="15">
    <location>
        <begin position="19"/>
        <end position="303"/>
    </location>
</feature>
<evidence type="ECO:0000256" key="8">
    <source>
        <dbReference type="ARBA" id="ARBA00022840"/>
    </source>
</evidence>
<feature type="transmembrane region" description="Helical" evidence="13">
    <location>
        <begin position="55"/>
        <end position="77"/>
    </location>
</feature>
<dbReference type="CDD" id="cd18541">
    <property type="entry name" value="ABC_6TM_TmrB_like"/>
    <property type="match status" value="1"/>
</dbReference>
<keyword evidence="7" id="KW-0547">Nucleotide-binding</keyword>
<dbReference type="SUPFAM" id="SSF90123">
    <property type="entry name" value="ABC transporter transmembrane region"/>
    <property type="match status" value="1"/>
</dbReference>
<evidence type="ECO:0000256" key="5">
    <source>
        <dbReference type="ARBA" id="ARBA00022475"/>
    </source>
</evidence>
<dbReference type="InterPro" id="IPR003439">
    <property type="entry name" value="ABC_transporter-like_ATP-bd"/>
</dbReference>
<dbReference type="PROSITE" id="PS50929">
    <property type="entry name" value="ABC_TM1F"/>
    <property type="match status" value="1"/>
</dbReference>
<dbReference type="EC" id="7.6.2.2" evidence="3"/>
<organism evidence="16 17">
    <name type="scientific">Hahella chejuensis (strain KCTC 2396)</name>
    <dbReference type="NCBI Taxonomy" id="349521"/>
    <lineage>
        <taxon>Bacteria</taxon>
        <taxon>Pseudomonadati</taxon>
        <taxon>Pseudomonadota</taxon>
        <taxon>Gammaproteobacteria</taxon>
        <taxon>Oceanospirillales</taxon>
        <taxon>Hahellaceae</taxon>
        <taxon>Hahella</taxon>
    </lineage>
</organism>
<dbReference type="EMBL" id="CP000155">
    <property type="protein sequence ID" value="ABC28876.1"/>
    <property type="molecule type" value="Genomic_DNA"/>
</dbReference>
<dbReference type="InterPro" id="IPR011527">
    <property type="entry name" value="ABC1_TM_dom"/>
</dbReference>
<dbReference type="HOGENOM" id="CLU_000604_84_3_6"/>
<comment type="catalytic activity">
    <reaction evidence="11">
        <text>ATP + H2O + xenobioticSide 1 = ADP + phosphate + xenobioticSide 2.</text>
        <dbReference type="EC" id="7.6.2.2"/>
    </reaction>
</comment>
<reference evidence="16 17" key="1">
    <citation type="journal article" date="2005" name="Nucleic Acids Res.">
        <title>Genomic blueprint of Hahella chejuensis, a marine microbe producing an algicidal agent.</title>
        <authorList>
            <person name="Jeong H."/>
            <person name="Yim J.H."/>
            <person name="Lee C."/>
            <person name="Choi S.-H."/>
            <person name="Park Y.K."/>
            <person name="Yoon S.H."/>
            <person name="Hur C.-G."/>
            <person name="Kang H.-Y."/>
            <person name="Kim D."/>
            <person name="Lee H.H."/>
            <person name="Park K.H."/>
            <person name="Park S.-H."/>
            <person name="Park H.-S."/>
            <person name="Lee H.K."/>
            <person name="Oh T.K."/>
            <person name="Kim J.F."/>
        </authorList>
    </citation>
    <scope>NUCLEOTIDE SEQUENCE [LARGE SCALE GENOMIC DNA]</scope>
    <source>
        <strain evidence="16 17">KCTC 2396</strain>
    </source>
</reference>
<dbReference type="PROSITE" id="PS50893">
    <property type="entry name" value="ABC_TRANSPORTER_2"/>
    <property type="match status" value="1"/>
</dbReference>
<dbReference type="Gene3D" id="3.40.50.300">
    <property type="entry name" value="P-loop containing nucleotide triphosphate hydrolases"/>
    <property type="match status" value="1"/>
</dbReference>
<dbReference type="InterPro" id="IPR039421">
    <property type="entry name" value="Type_1_exporter"/>
</dbReference>
<dbReference type="PANTHER" id="PTHR43394:SF1">
    <property type="entry name" value="ATP-BINDING CASSETTE SUB-FAMILY B MEMBER 10, MITOCHONDRIAL"/>
    <property type="match status" value="1"/>
</dbReference>
<evidence type="ECO:0000256" key="11">
    <source>
        <dbReference type="ARBA" id="ARBA00034018"/>
    </source>
</evidence>
<dbReference type="Pfam" id="PF00005">
    <property type="entry name" value="ABC_tran"/>
    <property type="match status" value="1"/>
</dbReference>
<keyword evidence="8" id="KW-0067">ATP-binding</keyword>
<feature type="transmembrane region" description="Helical" evidence="13">
    <location>
        <begin position="15"/>
        <end position="35"/>
    </location>
</feature>
<dbReference type="STRING" id="349521.HCH_02044"/>
<comment type="subcellular location">
    <subcellularLocation>
        <location evidence="1">Cell membrane</location>
        <topology evidence="1">Multi-pass membrane protein</topology>
    </subcellularLocation>
</comment>
<dbReference type="SUPFAM" id="SSF52540">
    <property type="entry name" value="P-loop containing nucleoside triphosphate hydrolases"/>
    <property type="match status" value="1"/>
</dbReference>
<gene>
    <name evidence="16" type="ordered locus">HCH_02044</name>
</gene>